<protein>
    <submittedName>
        <fullName evidence="2">Uncharacterized protein</fullName>
    </submittedName>
</protein>
<feature type="compositionally biased region" description="Polar residues" evidence="1">
    <location>
        <begin position="241"/>
        <end position="258"/>
    </location>
</feature>
<organism evidence="2 3">
    <name type="scientific">Candidatus Venteria ishoeyi</name>
    <dbReference type="NCBI Taxonomy" id="1899563"/>
    <lineage>
        <taxon>Bacteria</taxon>
        <taxon>Pseudomonadati</taxon>
        <taxon>Pseudomonadota</taxon>
        <taxon>Gammaproteobacteria</taxon>
        <taxon>Thiotrichales</taxon>
        <taxon>Thiotrichaceae</taxon>
        <taxon>Venteria</taxon>
    </lineage>
</organism>
<evidence type="ECO:0000313" key="2">
    <source>
        <dbReference type="EMBL" id="SEH06155.1"/>
    </source>
</evidence>
<reference evidence="2 3" key="1">
    <citation type="submission" date="2016-10" db="EMBL/GenBank/DDBJ databases">
        <authorList>
            <person name="de Groot N.N."/>
        </authorList>
    </citation>
    <scope>NUCLEOTIDE SEQUENCE [LARGE SCALE GENOMIC DNA]</scope>
    <source>
        <strain evidence="2">MBHS1</strain>
    </source>
</reference>
<evidence type="ECO:0000313" key="3">
    <source>
        <dbReference type="Proteomes" id="UP000236724"/>
    </source>
</evidence>
<dbReference type="EMBL" id="FMSV02000437">
    <property type="protein sequence ID" value="SEH06155.1"/>
    <property type="molecule type" value="Genomic_DNA"/>
</dbReference>
<keyword evidence="3" id="KW-1185">Reference proteome</keyword>
<dbReference type="RefSeq" id="WP_103919979.1">
    <property type="nucleotide sequence ID" value="NZ_FMSV02000437.1"/>
</dbReference>
<dbReference type="AlphaFoldDB" id="A0A1H6FAX1"/>
<feature type="region of interest" description="Disordered" evidence="1">
    <location>
        <begin position="241"/>
        <end position="285"/>
    </location>
</feature>
<sequence>MSYLDQLKKKADEVKAQAAAEGKDKAQLDAKMTQEVIPKMQVMYQYFHEMVQQLNYIKPDTKISYEVQGLGNYDELMQDEFILGNYDKTRHHFFLRILCHKQRKVRFQIQSEEAATAQQEYLWKHNVQFKWAQINDKKERFLKAIFELQGRIVIELEFDAQYDDATIHLKAKNIHQLGRKDYIFQARDLSSEFLDKLAMYITYVADDNVLAPFETDTIWGHLDKNPEQRIRQKIIKEMAQKNTPAMAQTQKSNTTSPPVQEKSVKTSTKKTEKKGLFRHLFGQNK</sequence>
<dbReference type="OrthoDB" id="5569064at2"/>
<accession>A0A1H6FAX1</accession>
<dbReference type="Proteomes" id="UP000236724">
    <property type="component" value="Unassembled WGS sequence"/>
</dbReference>
<proteinExistence type="predicted"/>
<gene>
    <name evidence="2" type="ORF">MBHS_02010</name>
</gene>
<name>A0A1H6FAX1_9GAMM</name>
<evidence type="ECO:0000256" key="1">
    <source>
        <dbReference type="SAM" id="MobiDB-lite"/>
    </source>
</evidence>